<accession>A0A3D8T5T2</accession>
<keyword evidence="2" id="KW-0843">Virulence</keyword>
<dbReference type="SUPFAM" id="SSF54106">
    <property type="entry name" value="LysM domain"/>
    <property type="match status" value="2"/>
</dbReference>
<dbReference type="Proteomes" id="UP000256690">
    <property type="component" value="Unassembled WGS sequence"/>
</dbReference>
<dbReference type="Pfam" id="PF01476">
    <property type="entry name" value="LysM"/>
    <property type="match status" value="2"/>
</dbReference>
<evidence type="ECO:0000256" key="1">
    <source>
        <dbReference type="ARBA" id="ARBA00022669"/>
    </source>
</evidence>
<feature type="domain" description="LysM" evidence="3">
    <location>
        <begin position="448"/>
        <end position="494"/>
    </location>
</feature>
<organism evidence="4 5">
    <name type="scientific">Aspergillus mulundensis</name>
    <dbReference type="NCBI Taxonomy" id="1810919"/>
    <lineage>
        <taxon>Eukaryota</taxon>
        <taxon>Fungi</taxon>
        <taxon>Dikarya</taxon>
        <taxon>Ascomycota</taxon>
        <taxon>Pezizomycotina</taxon>
        <taxon>Eurotiomycetes</taxon>
        <taxon>Eurotiomycetidae</taxon>
        <taxon>Eurotiales</taxon>
        <taxon>Aspergillaceae</taxon>
        <taxon>Aspergillus</taxon>
        <taxon>Aspergillus subgen. Nidulantes</taxon>
    </lineage>
</organism>
<dbReference type="InterPro" id="IPR036779">
    <property type="entry name" value="LysM_dom_sf"/>
</dbReference>
<evidence type="ECO:0000259" key="3">
    <source>
        <dbReference type="PROSITE" id="PS51782"/>
    </source>
</evidence>
<dbReference type="RefSeq" id="XP_026609073.1">
    <property type="nucleotide sequence ID" value="XM_026743228.1"/>
</dbReference>
<keyword evidence="1" id="KW-0147">Chitin-binding</keyword>
<sequence>MYTRNGNFTAEVLGQMCTEQCKASLKSYREAVEAACANDEYDSAKNATIKGSSGLYKPIVLPDYYLTNYNQRCLVDGEGEYCILKLQNPEGLDKCDECRLRTLREKLNNGYFYADDLMEQYTSRTSSCEVTTIPTPNPSSVVISSAVAPTATAKPCEGRQVAIQQGDTCDSFAAANNVSTYRLLIDNKLQSGCANFPTEGSLCVIGSCQTHNVTKDDTCQGLASKYSITITQFRTWNQVLNSRCSNMDLLVGHMACVSYPGNATSTKNPYATNGAGGTATTAAPVPTSLAPDVHTECGNSQGVRPVGNIATYPGYATATGGPTTSRWTPKMPEKATAWSDLPMATLTPWTSLPTPSTMPLAKGTRKDCKEYADNTYGEVPCDWLTTHVSDIHFAEWNPSVVWWNCTLANNTRYCTLLGEAFIEESDLEPVYLDLPVTAAPNSTYDCYYWYTTEEGDTCDSVLEMADIALEAFYAWNPSVKSDCSNLWLDTSYCISGDGYDDTFYPAPLPSETSTALSPPPTPTCTCTCGTDTVSPSGRRALIPEGIYCVDIAAKYGNSLNTLYELHPALNGDCSGFWPDYAYCIKATFD</sequence>
<proteinExistence type="predicted"/>
<dbReference type="PANTHER" id="PTHR34997:SF1">
    <property type="entry name" value="PEPTIDOGLYCAN-BINDING LYSIN DOMAIN"/>
    <property type="match status" value="1"/>
</dbReference>
<keyword evidence="5" id="KW-1185">Reference proteome</keyword>
<name>A0A3D8T5T2_9EURO</name>
<dbReference type="PANTHER" id="PTHR34997">
    <property type="entry name" value="AM15"/>
    <property type="match status" value="1"/>
</dbReference>
<dbReference type="OrthoDB" id="5985073at2759"/>
<protein>
    <recommendedName>
        <fullName evidence="3">LysM domain-containing protein</fullName>
    </recommendedName>
</protein>
<reference evidence="4 5" key="1">
    <citation type="journal article" date="2018" name="IMA Fungus">
        <title>IMA Genome-F 9: Draft genome sequence of Annulohypoxylon stygium, Aspergillus mulundensis, Berkeleyomyces basicola (syn. Thielaviopsis basicola), Ceratocystis smalleyi, two Cercospora beticola strains, Coleophoma cylindrospora, Fusarium fracticaudum, Phialophora cf. hyalina, and Morchella septimelata.</title>
        <authorList>
            <person name="Wingfield B.D."/>
            <person name="Bills G.F."/>
            <person name="Dong Y."/>
            <person name="Huang W."/>
            <person name="Nel W.J."/>
            <person name="Swalarsk-Parry B.S."/>
            <person name="Vaghefi N."/>
            <person name="Wilken P.M."/>
            <person name="An Z."/>
            <person name="de Beer Z.W."/>
            <person name="De Vos L."/>
            <person name="Chen L."/>
            <person name="Duong T.A."/>
            <person name="Gao Y."/>
            <person name="Hammerbacher A."/>
            <person name="Kikkert J.R."/>
            <person name="Li Y."/>
            <person name="Li H."/>
            <person name="Li K."/>
            <person name="Li Q."/>
            <person name="Liu X."/>
            <person name="Ma X."/>
            <person name="Naidoo K."/>
            <person name="Pethybridge S.J."/>
            <person name="Sun J."/>
            <person name="Steenkamp E.T."/>
            <person name="van der Nest M.A."/>
            <person name="van Wyk S."/>
            <person name="Wingfield M.J."/>
            <person name="Xiong C."/>
            <person name="Yue Q."/>
            <person name="Zhang X."/>
        </authorList>
    </citation>
    <scope>NUCLEOTIDE SEQUENCE [LARGE SCALE GENOMIC DNA]</scope>
    <source>
        <strain evidence="4 5">DSM 5745</strain>
    </source>
</reference>
<evidence type="ECO:0000313" key="5">
    <source>
        <dbReference type="Proteomes" id="UP000256690"/>
    </source>
</evidence>
<dbReference type="Gene3D" id="3.10.350.10">
    <property type="entry name" value="LysM domain"/>
    <property type="match status" value="3"/>
</dbReference>
<dbReference type="GO" id="GO:0008061">
    <property type="term" value="F:chitin binding"/>
    <property type="evidence" value="ECO:0007669"/>
    <property type="project" value="UniProtKB-KW"/>
</dbReference>
<dbReference type="PROSITE" id="PS51782">
    <property type="entry name" value="LYSM"/>
    <property type="match status" value="2"/>
</dbReference>
<dbReference type="GeneID" id="38111582"/>
<dbReference type="STRING" id="1810919.A0A3D8T5T2"/>
<dbReference type="CDD" id="cd00118">
    <property type="entry name" value="LysM"/>
    <property type="match status" value="2"/>
</dbReference>
<feature type="domain" description="LysM" evidence="3">
    <location>
        <begin position="209"/>
        <end position="257"/>
    </location>
</feature>
<evidence type="ECO:0000256" key="2">
    <source>
        <dbReference type="ARBA" id="ARBA00023026"/>
    </source>
</evidence>
<dbReference type="InterPro" id="IPR052210">
    <property type="entry name" value="LysM1-like"/>
</dbReference>
<dbReference type="AlphaFoldDB" id="A0A3D8T5T2"/>
<dbReference type="InterPro" id="IPR018392">
    <property type="entry name" value="LysM"/>
</dbReference>
<gene>
    <name evidence="4" type="ORF">DSM5745_01212</name>
</gene>
<comment type="caution">
    <text evidence="4">The sequence shown here is derived from an EMBL/GenBank/DDBJ whole genome shotgun (WGS) entry which is preliminary data.</text>
</comment>
<dbReference type="EMBL" id="PVWQ01000001">
    <property type="protein sequence ID" value="RDW93890.1"/>
    <property type="molecule type" value="Genomic_DNA"/>
</dbReference>
<dbReference type="SMART" id="SM00257">
    <property type="entry name" value="LysM"/>
    <property type="match status" value="2"/>
</dbReference>
<evidence type="ECO:0000313" key="4">
    <source>
        <dbReference type="EMBL" id="RDW93890.1"/>
    </source>
</evidence>